<keyword evidence="1" id="KW-0472">Membrane</keyword>
<feature type="transmembrane region" description="Helical" evidence="1">
    <location>
        <begin position="648"/>
        <end position="668"/>
    </location>
</feature>
<organism evidence="2 3">
    <name type="scientific">Cutibacterium acnes</name>
    <name type="common">Propionibacterium acnes</name>
    <dbReference type="NCBI Taxonomy" id="1747"/>
    <lineage>
        <taxon>Bacteria</taxon>
        <taxon>Bacillati</taxon>
        <taxon>Actinomycetota</taxon>
        <taxon>Actinomycetes</taxon>
        <taxon>Propionibacteriales</taxon>
        <taxon>Propionibacteriaceae</taxon>
        <taxon>Cutibacterium</taxon>
    </lineage>
</organism>
<keyword evidence="1" id="KW-1133">Transmembrane helix</keyword>
<feature type="transmembrane region" description="Helical" evidence="1">
    <location>
        <begin position="250"/>
        <end position="276"/>
    </location>
</feature>
<feature type="transmembrane region" description="Helical" evidence="1">
    <location>
        <begin position="171"/>
        <end position="192"/>
    </location>
</feature>
<evidence type="ECO:0000313" key="2">
    <source>
        <dbReference type="EMBL" id="PHJ28210.1"/>
    </source>
</evidence>
<dbReference type="EMBL" id="LKVB01000002">
    <property type="protein sequence ID" value="PHJ28210.1"/>
    <property type="molecule type" value="Genomic_DNA"/>
</dbReference>
<dbReference type="Proteomes" id="UP000223982">
    <property type="component" value="Unassembled WGS sequence"/>
</dbReference>
<evidence type="ECO:0000256" key="1">
    <source>
        <dbReference type="SAM" id="Phobius"/>
    </source>
</evidence>
<feature type="transmembrane region" description="Helical" evidence="1">
    <location>
        <begin position="7"/>
        <end position="25"/>
    </location>
</feature>
<feature type="transmembrane region" description="Helical" evidence="1">
    <location>
        <begin position="567"/>
        <end position="586"/>
    </location>
</feature>
<comment type="caution">
    <text evidence="2">The sequence shown here is derived from an EMBL/GenBank/DDBJ whole genome shotgun (WGS) entry which is preliminary data.</text>
</comment>
<feature type="transmembrane region" description="Helical" evidence="1">
    <location>
        <begin position="213"/>
        <end position="238"/>
    </location>
</feature>
<dbReference type="AlphaFoldDB" id="A0AA44U5Z8"/>
<proteinExistence type="predicted"/>
<protein>
    <submittedName>
        <fullName evidence="2">Uncharacterized protein</fullName>
    </submittedName>
</protein>
<accession>A0AA44U5Z8</accession>
<evidence type="ECO:0000313" key="3">
    <source>
        <dbReference type="Proteomes" id="UP000223982"/>
    </source>
</evidence>
<gene>
    <name evidence="2" type="ORF">APS60_01740</name>
</gene>
<sequence>MLKAGRVVAVLMSLYMAFGLIWTGARDPYMGVDVELYGVGARPSTMVGKAWPASKMEEWSREFDVDVLVAGTPKRAGVIAGYPASQNSEFATWLKNGYPCLNSCVAKPLNLKDHPGDIRDFETEVAGLYFMGGRSKEAAATASAYFKSRGWSTGFEELDSRQNWITDFQDLFGRLMLVSSAIVLLLVGGCVLTRSHSVGVLLLQGSSRLGLVLVDLLTWVKLMLSGAVFGLVGMFLLFRVAFGGHQFGRVVLAFTPIWAALTIVGALGIFFAHGILSRSSILGMVKGETRFGATFPIVYLLRTFLILAMVSLLMALMSSVSDYQEQRQVEAHLGAMKTLSLLQFNAGVGDDVEHQGSAVPEFTRLLSSGEFIVNQATPAYYLDTSDSITDQLGNGQESLVIEASSGFFKMNSFTMLNGRPVDFSRDIVRDNMTLLVPAGTNPKSFDIVSGYVKNVVHSNGAIPGMKPGVAPHVVLVKRSDRYYNTYGRGISRVKNPIIIVYPNTFRPSQDYVTSLQGLFVESRRQAEVLASAPNFASLISDSRPAAKVVSESVASKQGKMDQGLIELLGLLLVLPLCTLAAVFLYVRQNSKRVFIQTTSGHRLVDIAPMLIVVDVITAAALCWYSWPKGAVLDDLHKYGELALMAPKVQFAFVIMVFLLVVLLQYGLLDRLRWGIVRHHAAEE</sequence>
<name>A0AA44U5Z8_CUTAC</name>
<reference evidence="2 3" key="1">
    <citation type="submission" date="2017-02" db="EMBL/GenBank/DDBJ databases">
        <title>Prevalence of linear plasmids in Propionibacterium acnes isolates obtained from cancerous prostatic tissue.</title>
        <authorList>
            <person name="Davidsson S."/>
            <person name="Bruggemann H."/>
        </authorList>
    </citation>
    <scope>NUCLEOTIDE SEQUENCE [LARGE SCALE GENOMIC DNA]</scope>
    <source>
        <strain evidence="2 3">09-9</strain>
    </source>
</reference>
<feature type="transmembrane region" description="Helical" evidence="1">
    <location>
        <begin position="297"/>
        <end position="317"/>
    </location>
</feature>
<keyword evidence="1" id="KW-0812">Transmembrane</keyword>
<feature type="transmembrane region" description="Helical" evidence="1">
    <location>
        <begin position="606"/>
        <end position="626"/>
    </location>
</feature>
<dbReference type="RefSeq" id="WP_002546123.1">
    <property type="nucleotide sequence ID" value="NZ_CAJTKC010000002.1"/>
</dbReference>